<evidence type="ECO:0000313" key="2">
    <source>
        <dbReference type="EMBL" id="PRQ06529.1"/>
    </source>
</evidence>
<evidence type="ECO:0000313" key="3">
    <source>
        <dbReference type="Proteomes" id="UP000238823"/>
    </source>
</evidence>
<evidence type="ECO:0000259" key="1">
    <source>
        <dbReference type="Pfam" id="PF17517"/>
    </source>
</evidence>
<dbReference type="InterPro" id="IPR035234">
    <property type="entry name" value="IgGFc-bd_N"/>
</dbReference>
<proteinExistence type="predicted"/>
<gene>
    <name evidence="2" type="ORF">ENSA7_38490</name>
</gene>
<accession>A0A2S9YNA2</accession>
<sequence>MVAAPADSNIVGAMMRSDPGHPIAVFSGNTRVDLAMFGEQDTGPYAILEQNLPIQLWGTEYVGLNAPALLDDLQGSWQIVASQPNTVVDVEYSGTIDFLGMPGTPFMMNDGDVVSFTSTNGGDNGGDFVIVANKPVGVMNYVRGRHHEMEDDISVGAAMISVAPSDRLRNNYIIFWPEGERGWLGVGRPIQMPVSFNGQNIVPQSVTALWMASDWEAATWEFDPGVTRISADEDFAAKVVLTLDGYVSWSSEWGIGYLPGLRTD</sequence>
<dbReference type="Proteomes" id="UP000238823">
    <property type="component" value="Unassembled WGS sequence"/>
</dbReference>
<dbReference type="EMBL" id="PVNL01000074">
    <property type="protein sequence ID" value="PRQ06529.1"/>
    <property type="molecule type" value="Genomic_DNA"/>
</dbReference>
<dbReference type="AlphaFoldDB" id="A0A2S9YNA2"/>
<name>A0A2S9YNA2_9BACT</name>
<dbReference type="Pfam" id="PF17517">
    <property type="entry name" value="IgGFc_binding"/>
    <property type="match status" value="1"/>
</dbReference>
<feature type="domain" description="IgGFc-binding protein N-terminal" evidence="1">
    <location>
        <begin position="8"/>
        <end position="239"/>
    </location>
</feature>
<comment type="caution">
    <text evidence="2">The sequence shown here is derived from an EMBL/GenBank/DDBJ whole genome shotgun (WGS) entry which is preliminary data.</text>
</comment>
<protein>
    <recommendedName>
        <fullName evidence="1">IgGFc-binding protein N-terminal domain-containing protein</fullName>
    </recommendedName>
</protein>
<organism evidence="2 3">
    <name type="scientific">Enhygromyxa salina</name>
    <dbReference type="NCBI Taxonomy" id="215803"/>
    <lineage>
        <taxon>Bacteria</taxon>
        <taxon>Pseudomonadati</taxon>
        <taxon>Myxococcota</taxon>
        <taxon>Polyangia</taxon>
        <taxon>Nannocystales</taxon>
        <taxon>Nannocystaceae</taxon>
        <taxon>Enhygromyxa</taxon>
    </lineage>
</organism>
<reference evidence="2 3" key="1">
    <citation type="submission" date="2018-03" db="EMBL/GenBank/DDBJ databases">
        <title>Draft Genome Sequences of the Obligatory Marine Myxobacteria Enhygromyxa salina SWB007.</title>
        <authorList>
            <person name="Poehlein A."/>
            <person name="Moghaddam J.A."/>
            <person name="Harms H."/>
            <person name="Alanjari M."/>
            <person name="Koenig G.M."/>
            <person name="Daniel R."/>
            <person name="Schaeberle T.F."/>
        </authorList>
    </citation>
    <scope>NUCLEOTIDE SEQUENCE [LARGE SCALE GENOMIC DNA]</scope>
    <source>
        <strain evidence="2 3">SWB007</strain>
    </source>
</reference>